<reference evidence="2" key="1">
    <citation type="journal article" date="2023" name="DNA Res.">
        <title>Chromosome-level genome assembly of Phrynocephalus forsythii using third-generation DNA sequencing and Hi-C analysis.</title>
        <authorList>
            <person name="Qi Y."/>
            <person name="Zhao W."/>
            <person name="Zhao Y."/>
            <person name="Niu C."/>
            <person name="Cao S."/>
            <person name="Zhang Y."/>
        </authorList>
    </citation>
    <scope>NUCLEOTIDE SEQUENCE</scope>
    <source>
        <tissue evidence="2">Muscle</tissue>
    </source>
</reference>
<accession>A0A9Q0XJR3</accession>
<evidence type="ECO:0000313" key="2">
    <source>
        <dbReference type="EMBL" id="KAJ7316881.1"/>
    </source>
</evidence>
<organism evidence="2 3">
    <name type="scientific">Phrynocephalus forsythii</name>
    <dbReference type="NCBI Taxonomy" id="171643"/>
    <lineage>
        <taxon>Eukaryota</taxon>
        <taxon>Metazoa</taxon>
        <taxon>Chordata</taxon>
        <taxon>Craniata</taxon>
        <taxon>Vertebrata</taxon>
        <taxon>Euteleostomi</taxon>
        <taxon>Lepidosauria</taxon>
        <taxon>Squamata</taxon>
        <taxon>Bifurcata</taxon>
        <taxon>Unidentata</taxon>
        <taxon>Episquamata</taxon>
        <taxon>Toxicofera</taxon>
        <taxon>Iguania</taxon>
        <taxon>Acrodonta</taxon>
        <taxon>Agamidae</taxon>
        <taxon>Agaminae</taxon>
        <taxon>Phrynocephalus</taxon>
    </lineage>
</organism>
<feature type="compositionally biased region" description="Basic residues" evidence="1">
    <location>
        <begin position="87"/>
        <end position="98"/>
    </location>
</feature>
<dbReference type="AlphaFoldDB" id="A0A9Q0XJR3"/>
<dbReference type="EMBL" id="JAPFRF010000011">
    <property type="protein sequence ID" value="KAJ7316881.1"/>
    <property type="molecule type" value="Genomic_DNA"/>
</dbReference>
<feature type="region of interest" description="Disordered" evidence="1">
    <location>
        <begin position="48"/>
        <end position="107"/>
    </location>
</feature>
<feature type="compositionally biased region" description="Basic and acidic residues" evidence="1">
    <location>
        <begin position="179"/>
        <end position="194"/>
    </location>
</feature>
<protein>
    <submittedName>
        <fullName evidence="2">Uncharacterized protein</fullName>
    </submittedName>
</protein>
<evidence type="ECO:0000256" key="1">
    <source>
        <dbReference type="SAM" id="MobiDB-lite"/>
    </source>
</evidence>
<proteinExistence type="predicted"/>
<comment type="caution">
    <text evidence="2">The sequence shown here is derived from an EMBL/GenBank/DDBJ whole genome shotgun (WGS) entry which is preliminary data.</text>
</comment>
<sequence>MAPTSLGEPAERAGSGCPRRRAEPAGPSRGLPGLALLRAPWGASFGHSARGPHWRCPAPPPPRLPELEGSPPSPAGPGISPWQEEKKKKRRRRWRRQRTGCPAGPRSEWGIGGGGGGSCCLWIINASALLPDRYPCSGIRGIPPCDHWIPWECRLRLDGADPELPGAAFTCSESSPGKGPEKADNGVSSEEKRRTAPTPPLLSASPCLDASVAETWSLPSLLLCQAISPCLEV</sequence>
<evidence type="ECO:0000313" key="3">
    <source>
        <dbReference type="Proteomes" id="UP001142489"/>
    </source>
</evidence>
<keyword evidence="3" id="KW-1185">Reference proteome</keyword>
<dbReference type="Proteomes" id="UP001142489">
    <property type="component" value="Unassembled WGS sequence"/>
</dbReference>
<feature type="region of interest" description="Disordered" evidence="1">
    <location>
        <begin position="1"/>
        <end position="34"/>
    </location>
</feature>
<gene>
    <name evidence="2" type="ORF">JRQ81_003043</name>
</gene>
<name>A0A9Q0XJR3_9SAUR</name>
<feature type="region of interest" description="Disordered" evidence="1">
    <location>
        <begin position="166"/>
        <end position="200"/>
    </location>
</feature>